<dbReference type="GO" id="GO:0003723">
    <property type="term" value="F:RNA binding"/>
    <property type="evidence" value="ECO:0007669"/>
    <property type="project" value="InterPro"/>
</dbReference>
<reference evidence="8 9" key="1">
    <citation type="journal article" date="2016" name="Nat. Commun.">
        <title>Thousands of microbial genomes shed light on interconnected biogeochemical processes in an aquifer system.</title>
        <authorList>
            <person name="Anantharaman K."/>
            <person name="Brown C.T."/>
            <person name="Hug L.A."/>
            <person name="Sharon I."/>
            <person name="Castelle C.J."/>
            <person name="Probst A.J."/>
            <person name="Thomas B.C."/>
            <person name="Singh A."/>
            <person name="Wilkins M.J."/>
            <person name="Karaoz U."/>
            <person name="Brodie E.L."/>
            <person name="Williams K.H."/>
            <person name="Hubbard S.S."/>
            <person name="Banfield J.F."/>
        </authorList>
    </citation>
    <scope>NUCLEOTIDE SEQUENCE [LARGE SCALE GENOMIC DNA]</scope>
</reference>
<feature type="active site" description="Nucleophile" evidence="5">
    <location>
        <position position="40"/>
    </location>
</feature>
<evidence type="ECO:0000256" key="2">
    <source>
        <dbReference type="ARBA" id="ARBA00005642"/>
    </source>
</evidence>
<evidence type="ECO:0000313" key="8">
    <source>
        <dbReference type="EMBL" id="OGF63573.1"/>
    </source>
</evidence>
<evidence type="ECO:0000256" key="1">
    <source>
        <dbReference type="ARBA" id="ARBA00000385"/>
    </source>
</evidence>
<comment type="function">
    <text evidence="5">Responsible for synthesis of pseudouridine from uracil-55 in the psi GC loop of transfer RNAs.</text>
</comment>
<proteinExistence type="inferred from homology"/>
<evidence type="ECO:0000256" key="3">
    <source>
        <dbReference type="ARBA" id="ARBA00022694"/>
    </source>
</evidence>
<keyword evidence="3 5" id="KW-0819">tRNA processing</keyword>
<dbReference type="InterPro" id="IPR014780">
    <property type="entry name" value="tRNA_psdUridine_synth_TruB"/>
</dbReference>
<keyword evidence="4 5" id="KW-0413">Isomerase</keyword>
<sequence>MELSGIILIDKDKGMYSNRVVEKVRRLLKGVKVGHLGTLDPLCTGLLPLCIGRATRLSQILMKSDKVYQTTLLLGIETNTFDIEGEIIGEKDFSSITLDKIKEDLKEYMGQIQQVPPYFSAKKFKGRPLYKYARAGEFIELKPATVTIYSITVLDFYDNEVQLEIHCSVGTYVRSLAHDLGKKLGCGACCKEIRRIKWKNYDESRALTLKDFCDSKDYQMHIIPLNEVLAGVLTFIELDDNEVIIFQKGKDFLFSQMRNRLQSNDTAGMDGAFYQVKNAAGALLGIFVKRGDYLHPHIVFKD</sequence>
<dbReference type="HAMAP" id="MF_01080">
    <property type="entry name" value="TruB_bact"/>
    <property type="match status" value="1"/>
</dbReference>
<dbReference type="GO" id="GO:0160148">
    <property type="term" value="F:tRNA pseudouridine(55) synthase activity"/>
    <property type="evidence" value="ECO:0007669"/>
    <property type="project" value="UniProtKB-EC"/>
</dbReference>
<dbReference type="PANTHER" id="PTHR13767">
    <property type="entry name" value="TRNA-PSEUDOURIDINE SYNTHASE"/>
    <property type="match status" value="1"/>
</dbReference>
<protein>
    <recommendedName>
        <fullName evidence="5">tRNA pseudouridine synthase B</fullName>
        <ecNumber evidence="5">5.4.99.25</ecNumber>
    </recommendedName>
    <alternativeName>
        <fullName evidence="5">tRNA pseudouridine(55) synthase</fullName>
        <shortName evidence="5">Psi55 synthase</shortName>
    </alternativeName>
    <alternativeName>
        <fullName evidence="5">tRNA pseudouridylate synthase</fullName>
    </alternativeName>
    <alternativeName>
        <fullName evidence="5">tRNA-uridine isomerase</fullName>
    </alternativeName>
</protein>
<dbReference type="NCBIfam" id="TIGR00431">
    <property type="entry name" value="TruB"/>
    <property type="match status" value="1"/>
</dbReference>
<evidence type="ECO:0000259" key="6">
    <source>
        <dbReference type="Pfam" id="PF01509"/>
    </source>
</evidence>
<dbReference type="GO" id="GO:0031119">
    <property type="term" value="P:tRNA pseudouridine synthesis"/>
    <property type="evidence" value="ECO:0007669"/>
    <property type="project" value="UniProtKB-UniRule"/>
</dbReference>
<dbReference type="Pfam" id="PF01509">
    <property type="entry name" value="TruB_N"/>
    <property type="match status" value="1"/>
</dbReference>
<comment type="catalytic activity">
    <reaction evidence="1 5">
        <text>uridine(55) in tRNA = pseudouridine(55) in tRNA</text>
        <dbReference type="Rhea" id="RHEA:42532"/>
        <dbReference type="Rhea" id="RHEA-COMP:10101"/>
        <dbReference type="Rhea" id="RHEA-COMP:10102"/>
        <dbReference type="ChEBI" id="CHEBI:65314"/>
        <dbReference type="ChEBI" id="CHEBI:65315"/>
        <dbReference type="EC" id="5.4.99.25"/>
    </reaction>
</comment>
<feature type="domain" description="tRNA pseudouridylate synthase B C-terminal" evidence="7">
    <location>
        <begin position="174"/>
        <end position="216"/>
    </location>
</feature>
<gene>
    <name evidence="5" type="primary">truB</name>
    <name evidence="8" type="ORF">A2Y62_22220</name>
</gene>
<dbReference type="Pfam" id="PF16198">
    <property type="entry name" value="TruB_C_2"/>
    <property type="match status" value="1"/>
</dbReference>
<comment type="caution">
    <text evidence="8">The sequence shown here is derived from an EMBL/GenBank/DDBJ whole genome shotgun (WGS) entry which is preliminary data.</text>
</comment>
<dbReference type="EMBL" id="MFGW01000162">
    <property type="protein sequence ID" value="OGF63573.1"/>
    <property type="molecule type" value="Genomic_DNA"/>
</dbReference>
<dbReference type="InterPro" id="IPR002501">
    <property type="entry name" value="PsdUridine_synth_N"/>
</dbReference>
<dbReference type="PANTHER" id="PTHR13767:SF2">
    <property type="entry name" value="PSEUDOURIDYLATE SYNTHASE TRUB1"/>
    <property type="match status" value="1"/>
</dbReference>
<dbReference type="STRING" id="1817863.A2Y62_22220"/>
<evidence type="ECO:0000313" key="9">
    <source>
        <dbReference type="Proteomes" id="UP000178943"/>
    </source>
</evidence>
<dbReference type="GO" id="GO:1990481">
    <property type="term" value="P:mRNA pseudouridine synthesis"/>
    <property type="evidence" value="ECO:0007669"/>
    <property type="project" value="TreeGrafter"/>
</dbReference>
<accession>A0A1F5VJD9</accession>
<evidence type="ECO:0000256" key="5">
    <source>
        <dbReference type="HAMAP-Rule" id="MF_01080"/>
    </source>
</evidence>
<dbReference type="EC" id="5.4.99.25" evidence="5"/>
<dbReference type="SUPFAM" id="SSF55120">
    <property type="entry name" value="Pseudouridine synthase"/>
    <property type="match status" value="1"/>
</dbReference>
<dbReference type="AlphaFoldDB" id="A0A1F5VJD9"/>
<evidence type="ECO:0000256" key="4">
    <source>
        <dbReference type="ARBA" id="ARBA00023235"/>
    </source>
</evidence>
<dbReference type="InterPro" id="IPR032819">
    <property type="entry name" value="TruB_C"/>
</dbReference>
<name>A0A1F5VJD9_9BACT</name>
<dbReference type="Gene3D" id="3.30.2350.10">
    <property type="entry name" value="Pseudouridine synthase"/>
    <property type="match status" value="1"/>
</dbReference>
<comment type="similarity">
    <text evidence="2 5">Belongs to the pseudouridine synthase TruB family. Type 1 subfamily.</text>
</comment>
<dbReference type="InterPro" id="IPR020103">
    <property type="entry name" value="PsdUridine_synth_cat_dom_sf"/>
</dbReference>
<dbReference type="Proteomes" id="UP000178943">
    <property type="component" value="Unassembled WGS sequence"/>
</dbReference>
<organism evidence="8 9">
    <name type="scientific">Candidatus Fischerbacteria bacterium RBG_13_37_8</name>
    <dbReference type="NCBI Taxonomy" id="1817863"/>
    <lineage>
        <taxon>Bacteria</taxon>
        <taxon>Candidatus Fischeribacteriota</taxon>
    </lineage>
</organism>
<feature type="domain" description="Pseudouridine synthase II N-terminal" evidence="6">
    <location>
        <begin position="25"/>
        <end position="173"/>
    </location>
</feature>
<dbReference type="CDD" id="cd02573">
    <property type="entry name" value="PseudoU_synth_EcTruB"/>
    <property type="match status" value="1"/>
</dbReference>
<evidence type="ECO:0000259" key="7">
    <source>
        <dbReference type="Pfam" id="PF16198"/>
    </source>
</evidence>